<dbReference type="CDD" id="cd04301">
    <property type="entry name" value="NAT_SF"/>
    <property type="match status" value="1"/>
</dbReference>
<sequence length="165" mass="19080">MDPAPIYAQTAPSFAREDTMTLTIRRLEKTDEAEWRRLWTAYLNFYESSVTEEVYATTFARLLDDARPQQNGLIALQDGRAVGLVHYIFHPHNWRVEDVCYLQDLYADPDVRGTGIGRALIEAVYDAADANGTPSVYWLTQEFNKTARHLYDRIAQVTPFIKYQR</sequence>
<evidence type="ECO:0000259" key="3">
    <source>
        <dbReference type="PROSITE" id="PS51186"/>
    </source>
</evidence>
<name>A0A1G8JHS5_9RHOB</name>
<dbReference type="SUPFAM" id="SSF55729">
    <property type="entry name" value="Acyl-CoA N-acyltransferases (Nat)"/>
    <property type="match status" value="1"/>
</dbReference>
<dbReference type="InterPro" id="IPR000182">
    <property type="entry name" value="GNAT_dom"/>
</dbReference>
<dbReference type="Gene3D" id="3.40.630.30">
    <property type="match status" value="1"/>
</dbReference>
<dbReference type="PROSITE" id="PS51186">
    <property type="entry name" value="GNAT"/>
    <property type="match status" value="1"/>
</dbReference>
<dbReference type="GO" id="GO:0005840">
    <property type="term" value="C:ribosome"/>
    <property type="evidence" value="ECO:0007669"/>
    <property type="project" value="UniProtKB-KW"/>
</dbReference>
<dbReference type="Proteomes" id="UP000199340">
    <property type="component" value="Unassembled WGS sequence"/>
</dbReference>
<keyword evidence="2" id="KW-0012">Acyltransferase</keyword>
<keyword evidence="1" id="KW-0808">Transferase</keyword>
<proteinExistence type="predicted"/>
<accession>A0A1G8JHS5</accession>
<organism evidence="4 5">
    <name type="scientific">Lutimaribacter saemankumensis</name>
    <dbReference type="NCBI Taxonomy" id="490829"/>
    <lineage>
        <taxon>Bacteria</taxon>
        <taxon>Pseudomonadati</taxon>
        <taxon>Pseudomonadota</taxon>
        <taxon>Alphaproteobacteria</taxon>
        <taxon>Rhodobacterales</taxon>
        <taxon>Roseobacteraceae</taxon>
        <taxon>Lutimaribacter</taxon>
    </lineage>
</organism>
<keyword evidence="5" id="KW-1185">Reference proteome</keyword>
<dbReference type="GO" id="GO:0016747">
    <property type="term" value="F:acyltransferase activity, transferring groups other than amino-acyl groups"/>
    <property type="evidence" value="ECO:0007669"/>
    <property type="project" value="InterPro"/>
</dbReference>
<gene>
    <name evidence="4" type="ORF">SAMN05421850_102134</name>
</gene>
<dbReference type="EMBL" id="FNEB01000002">
    <property type="protein sequence ID" value="SDI30190.1"/>
    <property type="molecule type" value="Genomic_DNA"/>
</dbReference>
<dbReference type="STRING" id="490829.SAMN05421850_102134"/>
<evidence type="ECO:0000256" key="2">
    <source>
        <dbReference type="ARBA" id="ARBA00023315"/>
    </source>
</evidence>
<dbReference type="InterPro" id="IPR016181">
    <property type="entry name" value="Acyl_CoA_acyltransferase"/>
</dbReference>
<feature type="domain" description="N-acetyltransferase" evidence="3">
    <location>
        <begin position="22"/>
        <end position="165"/>
    </location>
</feature>
<evidence type="ECO:0000256" key="1">
    <source>
        <dbReference type="ARBA" id="ARBA00022679"/>
    </source>
</evidence>
<keyword evidence="4" id="KW-0687">Ribonucleoprotein</keyword>
<dbReference type="AlphaFoldDB" id="A0A1G8JHS5"/>
<dbReference type="PANTHER" id="PTHR43877">
    <property type="entry name" value="AMINOALKYLPHOSPHONATE N-ACETYLTRANSFERASE-RELATED-RELATED"/>
    <property type="match status" value="1"/>
</dbReference>
<keyword evidence="4" id="KW-0689">Ribosomal protein</keyword>
<dbReference type="InterPro" id="IPR050832">
    <property type="entry name" value="Bact_Acetyltransf"/>
</dbReference>
<evidence type="ECO:0000313" key="4">
    <source>
        <dbReference type="EMBL" id="SDI30190.1"/>
    </source>
</evidence>
<evidence type="ECO:0000313" key="5">
    <source>
        <dbReference type="Proteomes" id="UP000199340"/>
    </source>
</evidence>
<protein>
    <submittedName>
        <fullName evidence="4">Ribosomal protein S18 acetylase RimI</fullName>
    </submittedName>
</protein>
<dbReference type="Pfam" id="PF00583">
    <property type="entry name" value="Acetyltransf_1"/>
    <property type="match status" value="1"/>
</dbReference>
<reference evidence="4 5" key="1">
    <citation type="submission" date="2016-10" db="EMBL/GenBank/DDBJ databases">
        <authorList>
            <person name="de Groot N.N."/>
        </authorList>
    </citation>
    <scope>NUCLEOTIDE SEQUENCE [LARGE SCALE GENOMIC DNA]</scope>
    <source>
        <strain evidence="4 5">DSM 28010</strain>
    </source>
</reference>